<proteinExistence type="predicted"/>
<evidence type="ECO:0000313" key="2">
    <source>
        <dbReference type="Proteomes" id="UP001140949"/>
    </source>
</evidence>
<reference evidence="1" key="1">
    <citation type="journal article" date="2023" name="GigaByte">
        <title>Genome assembly of the bearded iris, Iris pallida Lam.</title>
        <authorList>
            <person name="Bruccoleri R.E."/>
            <person name="Oakeley E.J."/>
            <person name="Faust A.M.E."/>
            <person name="Altorfer M."/>
            <person name="Dessus-Babus S."/>
            <person name="Burckhardt D."/>
            <person name="Oertli M."/>
            <person name="Naumann U."/>
            <person name="Petersen F."/>
            <person name="Wong J."/>
        </authorList>
    </citation>
    <scope>NUCLEOTIDE SEQUENCE</scope>
    <source>
        <strain evidence="1">GSM-AAB239-AS_SAM_17_03QT</strain>
    </source>
</reference>
<accession>A0AAX6I4H9</accession>
<name>A0AAX6I4H9_IRIPA</name>
<protein>
    <submittedName>
        <fullName evidence="1">Uncharacterized protein</fullName>
    </submittedName>
</protein>
<gene>
    <name evidence="1" type="ORF">M6B38_115505</name>
</gene>
<comment type="caution">
    <text evidence="1">The sequence shown here is derived from an EMBL/GenBank/DDBJ whole genome shotgun (WGS) entry which is preliminary data.</text>
</comment>
<dbReference type="Proteomes" id="UP001140949">
    <property type="component" value="Unassembled WGS sequence"/>
</dbReference>
<reference evidence="1" key="2">
    <citation type="submission" date="2023-04" db="EMBL/GenBank/DDBJ databases">
        <authorList>
            <person name="Bruccoleri R.E."/>
            <person name="Oakeley E.J."/>
            <person name="Faust A.-M."/>
            <person name="Dessus-Babus S."/>
            <person name="Altorfer M."/>
            <person name="Burckhardt D."/>
            <person name="Oertli M."/>
            <person name="Naumann U."/>
            <person name="Petersen F."/>
            <person name="Wong J."/>
        </authorList>
    </citation>
    <scope>NUCLEOTIDE SEQUENCE</scope>
    <source>
        <strain evidence="1">GSM-AAB239-AS_SAM_17_03QT</strain>
        <tissue evidence="1">Leaf</tissue>
    </source>
</reference>
<sequence length="45" mass="5606">MKTEITVNLISQNRKPNRFYKNRTKLIRFGFWSVRFHEPMCRTLF</sequence>
<dbReference type="EMBL" id="JANAVB010004800">
    <property type="protein sequence ID" value="KAJ6847881.1"/>
    <property type="molecule type" value="Genomic_DNA"/>
</dbReference>
<evidence type="ECO:0000313" key="1">
    <source>
        <dbReference type="EMBL" id="KAJ6847881.1"/>
    </source>
</evidence>
<organism evidence="1 2">
    <name type="scientific">Iris pallida</name>
    <name type="common">Sweet iris</name>
    <dbReference type="NCBI Taxonomy" id="29817"/>
    <lineage>
        <taxon>Eukaryota</taxon>
        <taxon>Viridiplantae</taxon>
        <taxon>Streptophyta</taxon>
        <taxon>Embryophyta</taxon>
        <taxon>Tracheophyta</taxon>
        <taxon>Spermatophyta</taxon>
        <taxon>Magnoliopsida</taxon>
        <taxon>Liliopsida</taxon>
        <taxon>Asparagales</taxon>
        <taxon>Iridaceae</taxon>
        <taxon>Iridoideae</taxon>
        <taxon>Irideae</taxon>
        <taxon>Iris</taxon>
    </lineage>
</organism>
<keyword evidence="2" id="KW-1185">Reference proteome</keyword>
<dbReference type="AlphaFoldDB" id="A0AAX6I4H9"/>